<name>A0A427ALI0_ENSVE</name>
<reference evidence="2 3" key="1">
    <citation type="journal article" date="2014" name="Agronomy (Basel)">
        <title>A Draft Genome Sequence for Ensete ventricosum, the Drought-Tolerant Tree Against Hunger.</title>
        <authorList>
            <person name="Harrison J."/>
            <person name="Moore K.A."/>
            <person name="Paszkiewicz K."/>
            <person name="Jones T."/>
            <person name="Grant M."/>
            <person name="Ambacheew D."/>
            <person name="Muzemil S."/>
            <person name="Studholme D.J."/>
        </authorList>
    </citation>
    <scope>NUCLEOTIDE SEQUENCE [LARGE SCALE GENOMIC DNA]</scope>
</reference>
<evidence type="ECO:0000313" key="2">
    <source>
        <dbReference type="EMBL" id="RRT77074.1"/>
    </source>
</evidence>
<feature type="transmembrane region" description="Helical" evidence="1">
    <location>
        <begin position="36"/>
        <end position="52"/>
    </location>
</feature>
<sequence length="100" mass="11214">MRRCGCGVSICSLFGHQCRADSATKRTTEWHRFRRLVVVQNVALFSCLGFILRQGGVAEAQRLMGLRKEASDDCLYITDKTYVSSCNECHNYSMMISPAG</sequence>
<keyword evidence="1" id="KW-0472">Membrane</keyword>
<accession>A0A427ALI0</accession>
<organism evidence="2 3">
    <name type="scientific">Ensete ventricosum</name>
    <name type="common">Abyssinian banana</name>
    <name type="synonym">Musa ensete</name>
    <dbReference type="NCBI Taxonomy" id="4639"/>
    <lineage>
        <taxon>Eukaryota</taxon>
        <taxon>Viridiplantae</taxon>
        <taxon>Streptophyta</taxon>
        <taxon>Embryophyta</taxon>
        <taxon>Tracheophyta</taxon>
        <taxon>Spermatophyta</taxon>
        <taxon>Magnoliopsida</taxon>
        <taxon>Liliopsida</taxon>
        <taxon>Zingiberales</taxon>
        <taxon>Musaceae</taxon>
        <taxon>Ensete</taxon>
    </lineage>
</organism>
<keyword evidence="1" id="KW-0812">Transmembrane</keyword>
<evidence type="ECO:0000313" key="3">
    <source>
        <dbReference type="Proteomes" id="UP000287651"/>
    </source>
</evidence>
<evidence type="ECO:0000256" key="1">
    <source>
        <dbReference type="SAM" id="Phobius"/>
    </source>
</evidence>
<keyword evidence="1" id="KW-1133">Transmembrane helix</keyword>
<protein>
    <submittedName>
        <fullName evidence="2">Uncharacterized protein</fullName>
    </submittedName>
</protein>
<dbReference type="EMBL" id="AMZH03002021">
    <property type="protein sequence ID" value="RRT77074.1"/>
    <property type="molecule type" value="Genomic_DNA"/>
</dbReference>
<proteinExistence type="predicted"/>
<dbReference type="Proteomes" id="UP000287651">
    <property type="component" value="Unassembled WGS sequence"/>
</dbReference>
<dbReference type="AlphaFoldDB" id="A0A427ALI0"/>
<gene>
    <name evidence="2" type="ORF">B296_00007002</name>
</gene>
<comment type="caution">
    <text evidence="2">The sequence shown here is derived from an EMBL/GenBank/DDBJ whole genome shotgun (WGS) entry which is preliminary data.</text>
</comment>